<dbReference type="AlphaFoldDB" id="A0A4Y8MHJ5"/>
<proteinExistence type="predicted"/>
<protein>
    <recommendedName>
        <fullName evidence="4">Transmembrane protein</fullName>
    </recommendedName>
</protein>
<name>A0A4Y8MHJ5_9BURK</name>
<comment type="caution">
    <text evidence="2">The sequence shown here is derived from an EMBL/GenBank/DDBJ whole genome shotgun (WGS) entry which is preliminary data.</text>
</comment>
<organism evidence="2 3">
    <name type="scientific">Paraburkholderia dipogonis</name>
    <dbReference type="NCBI Taxonomy" id="1211383"/>
    <lineage>
        <taxon>Bacteria</taxon>
        <taxon>Pseudomonadati</taxon>
        <taxon>Pseudomonadota</taxon>
        <taxon>Betaproteobacteria</taxon>
        <taxon>Burkholderiales</taxon>
        <taxon>Burkholderiaceae</taxon>
        <taxon>Paraburkholderia</taxon>
    </lineage>
</organism>
<keyword evidence="1" id="KW-0472">Membrane</keyword>
<dbReference type="RefSeq" id="WP_134466829.1">
    <property type="nucleotide sequence ID" value="NZ_SNVI01000008.1"/>
</dbReference>
<dbReference type="Proteomes" id="UP000297385">
    <property type="component" value="Unassembled WGS sequence"/>
</dbReference>
<reference evidence="2 3" key="1">
    <citation type="submission" date="2019-03" db="EMBL/GenBank/DDBJ databases">
        <title>Complete Genome Sequence of Paraburkholderia dipogonis ICMP 19430T, a Nitrogen-fixing Symbiont of the South African Invasive Legume Dipogon lignosus in New Zealand.</title>
        <authorList>
            <person name="De Meyer S.E."/>
        </authorList>
    </citation>
    <scope>NUCLEOTIDE SEQUENCE [LARGE SCALE GENOMIC DNA]</scope>
    <source>
        <strain evidence="2 3">ICMP 19430</strain>
    </source>
</reference>
<keyword evidence="1" id="KW-0812">Transmembrane</keyword>
<evidence type="ECO:0000313" key="3">
    <source>
        <dbReference type="Proteomes" id="UP000297385"/>
    </source>
</evidence>
<dbReference type="EMBL" id="SNVI01000008">
    <property type="protein sequence ID" value="TFE36912.1"/>
    <property type="molecule type" value="Genomic_DNA"/>
</dbReference>
<gene>
    <name evidence="2" type="ORF">E2553_45620</name>
</gene>
<keyword evidence="1" id="KW-1133">Transmembrane helix</keyword>
<accession>A0A4Y8MHJ5</accession>
<evidence type="ECO:0000313" key="2">
    <source>
        <dbReference type="EMBL" id="TFE36912.1"/>
    </source>
</evidence>
<sequence length="140" mass="14882">MKMRTLAGWVAIIIATAMPFTVLSMARAYFENGTARATLGSREDEVRRLAELDGDIHSLAPAQASVILSPHSLESADALAIGLVAALHSLSAAQAEYRRSVVRLWRASVIGFLCVAATSWAAVSLATVWPRPPRAKAVAA</sequence>
<evidence type="ECO:0000256" key="1">
    <source>
        <dbReference type="SAM" id="Phobius"/>
    </source>
</evidence>
<feature type="transmembrane region" description="Helical" evidence="1">
    <location>
        <begin position="109"/>
        <end position="129"/>
    </location>
</feature>
<evidence type="ECO:0008006" key="4">
    <source>
        <dbReference type="Google" id="ProtNLM"/>
    </source>
</evidence>